<evidence type="ECO:0000313" key="3">
    <source>
        <dbReference type="EMBL" id="SZX76699.1"/>
    </source>
</evidence>
<dbReference type="Proteomes" id="UP000256970">
    <property type="component" value="Unassembled WGS sequence"/>
</dbReference>
<sequence length="130" mass="14556">MVILHDSSSSSASPFPSHKSSGHHKHKPRSSFQATGRENLRVMLEGCHGGSVNQFKLLLLNELAHEASLQALLHQQPEDEVMQFAVAATDPAWTEDFSTLSRSYARRVRQRLLWFGSCLHQLDSASMQDD</sequence>
<feature type="compositionally biased region" description="Low complexity" evidence="1">
    <location>
        <begin position="7"/>
        <end position="19"/>
    </location>
</feature>
<dbReference type="EMBL" id="FNXT01000914">
    <property type="protein sequence ID" value="SZX69259.1"/>
    <property type="molecule type" value="Genomic_DNA"/>
</dbReference>
<feature type="compositionally biased region" description="Basic residues" evidence="1">
    <location>
        <begin position="20"/>
        <end position="29"/>
    </location>
</feature>
<keyword evidence="4" id="KW-1185">Reference proteome</keyword>
<evidence type="ECO:0000313" key="4">
    <source>
        <dbReference type="Proteomes" id="UP000256970"/>
    </source>
</evidence>
<gene>
    <name evidence="3" type="ORF">BQ4739_LOCUS17071</name>
    <name evidence="2" type="ORF">BQ4739_LOCUS9550</name>
</gene>
<organism evidence="3 4">
    <name type="scientific">Tetradesmus obliquus</name>
    <name type="common">Green alga</name>
    <name type="synonym">Acutodesmus obliquus</name>
    <dbReference type="NCBI Taxonomy" id="3088"/>
    <lineage>
        <taxon>Eukaryota</taxon>
        <taxon>Viridiplantae</taxon>
        <taxon>Chlorophyta</taxon>
        <taxon>core chlorophytes</taxon>
        <taxon>Chlorophyceae</taxon>
        <taxon>CS clade</taxon>
        <taxon>Sphaeropleales</taxon>
        <taxon>Scenedesmaceae</taxon>
        <taxon>Tetradesmus</taxon>
    </lineage>
</organism>
<dbReference type="AlphaFoldDB" id="A0A383WHR8"/>
<name>A0A383WHR8_TETOB</name>
<accession>A0A383WHR8</accession>
<proteinExistence type="predicted"/>
<feature type="region of interest" description="Disordered" evidence="1">
    <location>
        <begin position="1"/>
        <end position="35"/>
    </location>
</feature>
<reference evidence="3 4" key="1">
    <citation type="submission" date="2016-10" db="EMBL/GenBank/DDBJ databases">
        <authorList>
            <person name="Cai Z."/>
        </authorList>
    </citation>
    <scope>NUCLEOTIDE SEQUENCE [LARGE SCALE GENOMIC DNA]</scope>
</reference>
<protein>
    <submittedName>
        <fullName evidence="3">Uncharacterized protein</fullName>
    </submittedName>
</protein>
<evidence type="ECO:0000313" key="2">
    <source>
        <dbReference type="EMBL" id="SZX69259.1"/>
    </source>
</evidence>
<dbReference type="EMBL" id="FNXT01001265">
    <property type="protein sequence ID" value="SZX76699.1"/>
    <property type="molecule type" value="Genomic_DNA"/>
</dbReference>
<evidence type="ECO:0000256" key="1">
    <source>
        <dbReference type="SAM" id="MobiDB-lite"/>
    </source>
</evidence>